<feature type="compositionally biased region" description="Gly residues" evidence="2">
    <location>
        <begin position="275"/>
        <end position="289"/>
    </location>
</feature>
<dbReference type="EMBL" id="BAABBN010000007">
    <property type="protein sequence ID" value="GAA3923765.1"/>
    <property type="molecule type" value="Genomic_DNA"/>
</dbReference>
<evidence type="ECO:0000259" key="3">
    <source>
        <dbReference type="Pfam" id="PF18623"/>
    </source>
</evidence>
<feature type="region of interest" description="Disordered" evidence="2">
    <location>
        <begin position="328"/>
        <end position="375"/>
    </location>
</feature>
<dbReference type="InterPro" id="IPR041419">
    <property type="entry name" value="TnsE_C"/>
</dbReference>
<keyword evidence="1" id="KW-0175">Coiled coil</keyword>
<organism evidence="4 5">
    <name type="scientific">Litoribacillus peritrichatus</name>
    <dbReference type="NCBI Taxonomy" id="718191"/>
    <lineage>
        <taxon>Bacteria</taxon>
        <taxon>Pseudomonadati</taxon>
        <taxon>Pseudomonadota</taxon>
        <taxon>Gammaproteobacteria</taxon>
        <taxon>Oceanospirillales</taxon>
        <taxon>Oceanospirillaceae</taxon>
        <taxon>Litoribacillus</taxon>
    </lineage>
</organism>
<feature type="domain" description="TnsE C-terminal" evidence="3">
    <location>
        <begin position="384"/>
        <end position="526"/>
    </location>
</feature>
<gene>
    <name evidence="4" type="ORF">GCM10022277_19470</name>
</gene>
<evidence type="ECO:0000256" key="2">
    <source>
        <dbReference type="SAM" id="MobiDB-lite"/>
    </source>
</evidence>
<proteinExistence type="predicted"/>
<accession>A0ABP7MJN3</accession>
<feature type="compositionally biased region" description="Polar residues" evidence="2">
    <location>
        <begin position="328"/>
        <end position="338"/>
    </location>
</feature>
<dbReference type="Proteomes" id="UP001501565">
    <property type="component" value="Unassembled WGS sequence"/>
</dbReference>
<evidence type="ECO:0000256" key="1">
    <source>
        <dbReference type="SAM" id="Coils"/>
    </source>
</evidence>
<name>A0ABP7MJN3_9GAMM</name>
<sequence length="531" mass="59863">MKDYTLKGFQRDTWLNGIGDLFIKQGGSSWGINLSTYPPKAQGKSATSLSFAPILARKKILNPTKENFIQRQSLDIKIDSTANWSVGYFKDCKALERKIFQESDQFCFTFHTEDGTKIFLPQFELARVLFFHNAYLSRSSLVHDVLNNEYAIQEVDENSVIIHVLESCTCPIDLFKNEVFRRHLTWILTDHNIRRSYDSIAQYQLEYGRSFGQYRLWTFQFQPPALPDVQLTLKGNFDSDSSHFIAYEITHIMNLPISVPDDIEYQSPKFKTSSGGKGDGTGGGSGGGVPEKPDVDDDDEESNESAPIILIDDTFVFEYQKAIETRIVSTRTKPTGGTNKKGDEGSDGSSEVNPGEQGPGGNKPSAEWKNADDQTDDTDLYMGKFKSYFKMLDRLKNTHKCSVITYPLRKLPAIGKCQKHRIEGNPRCLSVAKVAKNGKSYLFLEVDTSDMTPLSTMVILLSELKNLEDFIKKLEKKLLRASLSWPTKYLDSAIGVGNYLGLSHQQTKNEGGALSSDDIKKWADRIFEKLF</sequence>
<comment type="caution">
    <text evidence="4">The sequence shown here is derived from an EMBL/GenBank/DDBJ whole genome shotgun (WGS) entry which is preliminary data.</text>
</comment>
<reference evidence="5" key="1">
    <citation type="journal article" date="2019" name="Int. J. Syst. Evol. Microbiol.">
        <title>The Global Catalogue of Microorganisms (GCM) 10K type strain sequencing project: providing services to taxonomists for standard genome sequencing and annotation.</title>
        <authorList>
            <consortium name="The Broad Institute Genomics Platform"/>
            <consortium name="The Broad Institute Genome Sequencing Center for Infectious Disease"/>
            <person name="Wu L."/>
            <person name="Ma J."/>
        </authorList>
    </citation>
    <scope>NUCLEOTIDE SEQUENCE [LARGE SCALE GENOMIC DNA]</scope>
    <source>
        <strain evidence="5">JCM 17551</strain>
    </source>
</reference>
<protein>
    <recommendedName>
        <fullName evidence="3">TnsE C-terminal domain-containing protein</fullName>
    </recommendedName>
</protein>
<feature type="compositionally biased region" description="Acidic residues" evidence="2">
    <location>
        <begin position="294"/>
        <end position="303"/>
    </location>
</feature>
<keyword evidence="5" id="KW-1185">Reference proteome</keyword>
<feature type="region of interest" description="Disordered" evidence="2">
    <location>
        <begin position="266"/>
        <end position="307"/>
    </location>
</feature>
<dbReference type="Pfam" id="PF18623">
    <property type="entry name" value="TnsE_C"/>
    <property type="match status" value="1"/>
</dbReference>
<feature type="coiled-coil region" evidence="1">
    <location>
        <begin position="457"/>
        <end position="484"/>
    </location>
</feature>
<evidence type="ECO:0000313" key="5">
    <source>
        <dbReference type="Proteomes" id="UP001501565"/>
    </source>
</evidence>
<evidence type="ECO:0000313" key="4">
    <source>
        <dbReference type="EMBL" id="GAA3923765.1"/>
    </source>
</evidence>
<dbReference type="RefSeq" id="WP_344798029.1">
    <property type="nucleotide sequence ID" value="NZ_BAABBN010000007.1"/>
</dbReference>